<evidence type="ECO:0000256" key="3">
    <source>
        <dbReference type="ARBA" id="ARBA00023125"/>
    </source>
</evidence>
<organism evidence="7 8">
    <name type="scientific">Corchorus olitorius</name>
    <dbReference type="NCBI Taxonomy" id="93759"/>
    <lineage>
        <taxon>Eukaryota</taxon>
        <taxon>Viridiplantae</taxon>
        <taxon>Streptophyta</taxon>
        <taxon>Embryophyta</taxon>
        <taxon>Tracheophyta</taxon>
        <taxon>Spermatophyta</taxon>
        <taxon>Magnoliopsida</taxon>
        <taxon>eudicotyledons</taxon>
        <taxon>Gunneridae</taxon>
        <taxon>Pentapetalae</taxon>
        <taxon>rosids</taxon>
        <taxon>malvids</taxon>
        <taxon>Malvales</taxon>
        <taxon>Malvaceae</taxon>
        <taxon>Grewioideae</taxon>
        <taxon>Apeibeae</taxon>
        <taxon>Corchorus</taxon>
    </lineage>
</organism>
<keyword evidence="8" id="KW-1185">Reference proteome</keyword>
<dbReference type="Pfam" id="PF02362">
    <property type="entry name" value="B3"/>
    <property type="match status" value="1"/>
</dbReference>
<reference evidence="8" key="1">
    <citation type="submission" date="2013-09" db="EMBL/GenBank/DDBJ databases">
        <title>Corchorus olitorius genome sequencing.</title>
        <authorList>
            <person name="Alam M."/>
            <person name="Haque M.S."/>
            <person name="Islam M.S."/>
            <person name="Emdad E.M."/>
            <person name="Islam M.M."/>
            <person name="Ahmed B."/>
            <person name="Halim A."/>
            <person name="Hossen Q.M.M."/>
            <person name="Hossain M.Z."/>
            <person name="Ahmed R."/>
            <person name="Khan M.M."/>
            <person name="Islam R."/>
            <person name="Rashid M.M."/>
            <person name="Khan S.A."/>
            <person name="Rahman M.S."/>
            <person name="Alam M."/>
            <person name="Yahiya A.S."/>
            <person name="Khan M.S."/>
            <person name="Azam M.S."/>
            <person name="Haque T."/>
            <person name="Lashkar M.Z.H."/>
            <person name="Akhand A.I."/>
            <person name="Morshed G."/>
            <person name="Roy S."/>
            <person name="Uddin K.S."/>
            <person name="Rabeya T."/>
            <person name="Hossain A.S."/>
            <person name="Chowdhury A."/>
            <person name="Snigdha A.R."/>
            <person name="Mortoza M.S."/>
            <person name="Matin S.A."/>
            <person name="Hoque S.M.E."/>
            <person name="Islam M.K."/>
            <person name="Roy D.K."/>
            <person name="Haider R."/>
            <person name="Moosa M.M."/>
            <person name="Elias S.M."/>
            <person name="Hasan A.M."/>
            <person name="Jahan S."/>
            <person name="Shafiuddin M."/>
            <person name="Mahmood N."/>
            <person name="Shommy N.S."/>
        </authorList>
    </citation>
    <scope>NUCLEOTIDE SEQUENCE [LARGE SCALE GENOMIC DNA]</scope>
    <source>
        <strain evidence="8">cv. O-4</strain>
    </source>
</reference>
<keyword evidence="5" id="KW-0539">Nucleus</keyword>
<dbReference type="SUPFAM" id="SSF101936">
    <property type="entry name" value="DNA-binding pseudobarrel domain"/>
    <property type="match status" value="1"/>
</dbReference>
<evidence type="ECO:0000256" key="2">
    <source>
        <dbReference type="ARBA" id="ARBA00023015"/>
    </source>
</evidence>
<dbReference type="Proteomes" id="UP000187203">
    <property type="component" value="Unassembled WGS sequence"/>
</dbReference>
<evidence type="ECO:0000256" key="4">
    <source>
        <dbReference type="ARBA" id="ARBA00023163"/>
    </source>
</evidence>
<protein>
    <recommendedName>
        <fullName evidence="6">TF-B3 domain-containing protein</fullName>
    </recommendedName>
</protein>
<keyword evidence="4" id="KW-0804">Transcription</keyword>
<evidence type="ECO:0000256" key="1">
    <source>
        <dbReference type="ARBA" id="ARBA00004123"/>
    </source>
</evidence>
<dbReference type="GO" id="GO:0003677">
    <property type="term" value="F:DNA binding"/>
    <property type="evidence" value="ECO:0007669"/>
    <property type="project" value="UniProtKB-KW"/>
</dbReference>
<dbReference type="InterPro" id="IPR003340">
    <property type="entry name" value="B3_DNA-bd"/>
</dbReference>
<dbReference type="EMBL" id="AWUE01022783">
    <property type="protein sequence ID" value="OMO56225.1"/>
    <property type="molecule type" value="Genomic_DNA"/>
</dbReference>
<evidence type="ECO:0000313" key="8">
    <source>
        <dbReference type="Proteomes" id="UP000187203"/>
    </source>
</evidence>
<keyword evidence="2" id="KW-0805">Transcription regulation</keyword>
<accession>A0A1R3GDR1</accession>
<dbReference type="GO" id="GO:0005634">
    <property type="term" value="C:nucleus"/>
    <property type="evidence" value="ECO:0007669"/>
    <property type="project" value="UniProtKB-SubCell"/>
</dbReference>
<gene>
    <name evidence="7" type="ORF">COLO4_35723</name>
</gene>
<name>A0A1R3GDR1_9ROSI</name>
<proteinExistence type="predicted"/>
<evidence type="ECO:0000313" key="7">
    <source>
        <dbReference type="EMBL" id="OMO56225.1"/>
    </source>
</evidence>
<dbReference type="InterPro" id="IPR015300">
    <property type="entry name" value="DNA-bd_pseudobarrel_sf"/>
</dbReference>
<dbReference type="Gene3D" id="2.40.330.10">
    <property type="entry name" value="DNA-binding pseudobarrel domain"/>
    <property type="match status" value="1"/>
</dbReference>
<feature type="domain" description="TF-B3" evidence="6">
    <location>
        <begin position="54"/>
        <end position="140"/>
    </location>
</feature>
<sequence length="239" mass="26168">MSAFSTGSDVPVYSISDGSDHIHVDAHASDNLSVVSSRVSSHFLNALDSFYVSFNPTSANLERFALVLPSKALPFFNRDLPADTLIVDRHESTTAVKLCLIDGQLVITDGWHQFVVSHNLQPRDLLCFSVSDDQSMFVKIHCVCRTEVVDFPSCGVHNNCVDNINNDFSIGVVERFTPSSNGQARNGVPSSSSASAVSALLFADPDNTRDAQQFRSRYPSFARCLTSRTDMGEKLVCKL</sequence>
<comment type="caution">
    <text evidence="7">The sequence shown here is derived from an EMBL/GenBank/DDBJ whole genome shotgun (WGS) entry which is preliminary data.</text>
</comment>
<keyword evidence="3" id="KW-0238">DNA-binding</keyword>
<evidence type="ECO:0000259" key="6">
    <source>
        <dbReference type="Pfam" id="PF02362"/>
    </source>
</evidence>
<comment type="subcellular location">
    <subcellularLocation>
        <location evidence="1">Nucleus</location>
    </subcellularLocation>
</comment>
<evidence type="ECO:0000256" key="5">
    <source>
        <dbReference type="ARBA" id="ARBA00023242"/>
    </source>
</evidence>
<dbReference type="AlphaFoldDB" id="A0A1R3GDR1"/>